<dbReference type="EMBL" id="UOGG01000093">
    <property type="protein sequence ID" value="VAX29795.1"/>
    <property type="molecule type" value="Genomic_DNA"/>
</dbReference>
<keyword evidence="1" id="KW-1133">Transmembrane helix</keyword>
<name>A0A3B1DDK7_9ZZZZ</name>
<evidence type="ECO:0000313" key="2">
    <source>
        <dbReference type="EMBL" id="VAX29795.1"/>
    </source>
</evidence>
<keyword evidence="1" id="KW-0812">Transmembrane</keyword>
<evidence type="ECO:0008006" key="3">
    <source>
        <dbReference type="Google" id="ProtNLM"/>
    </source>
</evidence>
<proteinExistence type="predicted"/>
<gene>
    <name evidence="2" type="ORF">MNBD_NITROSPINAE05-1165</name>
</gene>
<feature type="transmembrane region" description="Helical" evidence="1">
    <location>
        <begin position="81"/>
        <end position="99"/>
    </location>
</feature>
<organism evidence="2">
    <name type="scientific">hydrothermal vent metagenome</name>
    <dbReference type="NCBI Taxonomy" id="652676"/>
    <lineage>
        <taxon>unclassified sequences</taxon>
        <taxon>metagenomes</taxon>
        <taxon>ecological metagenomes</taxon>
    </lineage>
</organism>
<protein>
    <recommendedName>
        <fullName evidence="3">Protoporphyrinogen IX oxidase, novel form, HemJ</fullName>
    </recommendedName>
</protein>
<reference evidence="2" key="1">
    <citation type="submission" date="2018-06" db="EMBL/GenBank/DDBJ databases">
        <authorList>
            <person name="Zhirakovskaya E."/>
        </authorList>
    </citation>
    <scope>NUCLEOTIDE SEQUENCE</scope>
</reference>
<accession>A0A3B1DDK7</accession>
<keyword evidence="1" id="KW-0472">Membrane</keyword>
<evidence type="ECO:0000256" key="1">
    <source>
        <dbReference type="SAM" id="Phobius"/>
    </source>
</evidence>
<feature type="transmembrane region" description="Helical" evidence="1">
    <location>
        <begin position="6"/>
        <end position="31"/>
    </location>
</feature>
<feature type="transmembrane region" description="Helical" evidence="1">
    <location>
        <begin position="52"/>
        <end position="75"/>
    </location>
</feature>
<dbReference type="AlphaFoldDB" id="A0A3B1DDK7"/>
<sequence>MKNFFLTLHMISMCLVIGTLFLQSLTVVFRLRLKNDTEALGLKKTQARIHKFIYYPILGVTLISGIYLAVSTGVFQEAGWIKAKMVLLIILISLGVMNGKQISQDVLPKKYAMMVHIPIFIVGAGMIYLATIKPF</sequence>
<feature type="transmembrane region" description="Helical" evidence="1">
    <location>
        <begin position="111"/>
        <end position="130"/>
    </location>
</feature>